<dbReference type="GO" id="GO:0046872">
    <property type="term" value="F:metal ion binding"/>
    <property type="evidence" value="ECO:0007669"/>
    <property type="project" value="UniProtKB-KW"/>
</dbReference>
<dbReference type="InterPro" id="IPR056488">
    <property type="entry name" value="Zn_ribbon_HMPTM"/>
</dbReference>
<protein>
    <recommendedName>
        <fullName evidence="5">Radical SAM core domain-containing protein</fullName>
    </recommendedName>
</protein>
<evidence type="ECO:0000259" key="5">
    <source>
        <dbReference type="PROSITE" id="PS51918"/>
    </source>
</evidence>
<gene>
    <name evidence="6" type="ORF">MNBD_DELTA01-631</name>
</gene>
<dbReference type="InterPro" id="IPR007197">
    <property type="entry name" value="rSAM"/>
</dbReference>
<feature type="domain" description="Radical SAM core" evidence="5">
    <location>
        <begin position="121"/>
        <end position="342"/>
    </location>
</feature>
<sequence>MSSSNLRSKPFDSADGHDCEAAPSGTYTHTGSLTPPITTALPKTIQSVCPECLKVIDCRHFVQDGKVMAEKECDEHGLFRDIIFSDAKLFLDMERWHFGDGKGFTNPQIKGATKCPSACGICNMHATHTSVSNIDLTAKCNLSCNVCFADANKNRYEPEYADIVKMLERLRAQQPAPGASIQYTGGEPTVHPRFLDIVRKTKELGFTHIQVATNGIKLADPEFAIKAREAGLQYIYLQMDGVDDEVFKKIRGRELLQVKLNVLESARKAGLRVIFVPTIIKGLNDDQIGPLIKLAFDNLDVVTGISIQPMVFTGRYPEKERLEKRYTLADMITDVGEQSGFTDKYKDWFPLSSAVPFVKLGKALTGREMAGHTCHHHCVMGTLLFVDKDKNAVPATRFLDYYNLLQDIDAMAEKTGKTRFKLFSELKLLGIMKKRFNKDAAPAGLSFKKFLKTLDGYSDKKYTWDAEHKGHTYKTFFILGMHFMDKYNYDLERIKRCAIHYTASDGLIYPFCTYNSGHTFRDRVEAAYLEGKRAE</sequence>
<dbReference type="AlphaFoldDB" id="A0A3B0RPX4"/>
<dbReference type="PANTHER" id="PTHR43306">
    <property type="entry name" value="7,8-DIHYDRO-6-HYDROXYMETHYLPTERIN DIMETHYLTRANSFERASE"/>
    <property type="match status" value="1"/>
</dbReference>
<dbReference type="Pfam" id="PF23545">
    <property type="entry name" value="Zn_ribbon_HMPTM"/>
    <property type="match status" value="1"/>
</dbReference>
<keyword evidence="3" id="KW-0408">Iron</keyword>
<dbReference type="Pfam" id="PF04055">
    <property type="entry name" value="Radical_SAM"/>
    <property type="match status" value="1"/>
</dbReference>
<organism evidence="6">
    <name type="scientific">hydrothermal vent metagenome</name>
    <dbReference type="NCBI Taxonomy" id="652676"/>
    <lineage>
        <taxon>unclassified sequences</taxon>
        <taxon>metagenomes</taxon>
        <taxon>ecological metagenomes</taxon>
    </lineage>
</organism>
<dbReference type="InterPro" id="IPR034471">
    <property type="entry name" value="GDGT/MA_synthase"/>
</dbReference>
<dbReference type="PROSITE" id="PS51918">
    <property type="entry name" value="RADICAL_SAM"/>
    <property type="match status" value="1"/>
</dbReference>
<dbReference type="PANTHER" id="PTHR43306:SF1">
    <property type="entry name" value="7,8-DIHYDRO-6-HYDROXYMETHYLPTERIN DIMETHYLTRANSFERASE"/>
    <property type="match status" value="1"/>
</dbReference>
<evidence type="ECO:0000256" key="2">
    <source>
        <dbReference type="ARBA" id="ARBA00022723"/>
    </source>
</evidence>
<evidence type="ECO:0000256" key="1">
    <source>
        <dbReference type="ARBA" id="ARBA00022691"/>
    </source>
</evidence>
<keyword evidence="4" id="KW-0411">Iron-sulfur</keyword>
<dbReference type="InterPro" id="IPR013785">
    <property type="entry name" value="Aldolase_TIM"/>
</dbReference>
<dbReference type="SFLD" id="SFLDS00029">
    <property type="entry name" value="Radical_SAM"/>
    <property type="match status" value="1"/>
</dbReference>
<evidence type="ECO:0000256" key="4">
    <source>
        <dbReference type="ARBA" id="ARBA00023014"/>
    </source>
</evidence>
<dbReference type="GO" id="GO:0008168">
    <property type="term" value="F:methyltransferase activity"/>
    <property type="evidence" value="ECO:0007669"/>
    <property type="project" value="InterPro"/>
</dbReference>
<dbReference type="InterPro" id="IPR034474">
    <property type="entry name" value="Methyltransferase_Class_D"/>
</dbReference>
<evidence type="ECO:0000313" key="6">
    <source>
        <dbReference type="EMBL" id="VAV85645.1"/>
    </source>
</evidence>
<dbReference type="InterPro" id="IPR058240">
    <property type="entry name" value="rSAM_sf"/>
</dbReference>
<dbReference type="SFLD" id="SFLDG01067">
    <property type="entry name" value="SPASM/twitch_domain_containing"/>
    <property type="match status" value="1"/>
</dbReference>
<dbReference type="CDD" id="cd01335">
    <property type="entry name" value="Radical_SAM"/>
    <property type="match status" value="1"/>
</dbReference>
<evidence type="ECO:0000256" key="3">
    <source>
        <dbReference type="ARBA" id="ARBA00023004"/>
    </source>
</evidence>
<dbReference type="InterPro" id="IPR006638">
    <property type="entry name" value="Elp3/MiaA/NifB-like_rSAM"/>
</dbReference>
<dbReference type="GO" id="GO:0051539">
    <property type="term" value="F:4 iron, 4 sulfur cluster binding"/>
    <property type="evidence" value="ECO:0007669"/>
    <property type="project" value="InterPro"/>
</dbReference>
<keyword evidence="2" id="KW-0479">Metal-binding</keyword>
<name>A0A3B0RPX4_9ZZZZ</name>
<keyword evidence="1" id="KW-0949">S-adenosyl-L-methionine</keyword>
<dbReference type="Gene3D" id="3.20.20.70">
    <property type="entry name" value="Aldolase class I"/>
    <property type="match status" value="1"/>
</dbReference>
<accession>A0A3B0RPX4</accession>
<reference evidence="6" key="1">
    <citation type="submission" date="2018-06" db="EMBL/GenBank/DDBJ databases">
        <authorList>
            <person name="Zhirakovskaya E."/>
        </authorList>
    </citation>
    <scope>NUCLEOTIDE SEQUENCE</scope>
</reference>
<dbReference type="NCBIfam" id="NF045702">
    <property type="entry name" value="rSAM_GDGT_ether"/>
    <property type="match status" value="1"/>
</dbReference>
<proteinExistence type="predicted"/>
<dbReference type="SMART" id="SM00729">
    <property type="entry name" value="Elp3"/>
    <property type="match status" value="1"/>
</dbReference>
<dbReference type="SFLD" id="SFLDG01100">
    <property type="entry name" value="methyltransferase_(Class_D)"/>
    <property type="match status" value="1"/>
</dbReference>
<dbReference type="SUPFAM" id="SSF102114">
    <property type="entry name" value="Radical SAM enzymes"/>
    <property type="match status" value="1"/>
</dbReference>
<dbReference type="EMBL" id="UOEA01000092">
    <property type="protein sequence ID" value="VAV85645.1"/>
    <property type="molecule type" value="Genomic_DNA"/>
</dbReference>